<dbReference type="OrthoDB" id="9804559at2"/>
<comment type="similarity">
    <text evidence="2 5">Belongs to the flagella basal body rod proteins family.</text>
</comment>
<dbReference type="PATRIC" id="fig|1121439.3.peg.1732"/>
<evidence type="ECO:0000259" key="7">
    <source>
        <dbReference type="Pfam" id="PF07559"/>
    </source>
</evidence>
<keyword evidence="9" id="KW-0969">Cilium</keyword>
<dbReference type="InterPro" id="IPR053967">
    <property type="entry name" value="LlgE_F_G-like_D1"/>
</dbReference>
<dbReference type="AlphaFoldDB" id="S7T756"/>
<dbReference type="InterPro" id="IPR010930">
    <property type="entry name" value="Flg_bb/hook_C_dom"/>
</dbReference>
<evidence type="ECO:0000259" key="6">
    <source>
        <dbReference type="Pfam" id="PF06429"/>
    </source>
</evidence>
<dbReference type="InterPro" id="IPR037925">
    <property type="entry name" value="FlgE/F/G-like"/>
</dbReference>
<accession>S7T756</accession>
<dbReference type="Gene3D" id="2.60.98.20">
    <property type="entry name" value="Flagellar hook protein FlgE"/>
    <property type="match status" value="1"/>
</dbReference>
<evidence type="ECO:0000259" key="8">
    <source>
        <dbReference type="Pfam" id="PF22692"/>
    </source>
</evidence>
<dbReference type="GO" id="GO:0009425">
    <property type="term" value="C:bacterial-type flagellum basal body"/>
    <property type="evidence" value="ECO:0007669"/>
    <property type="project" value="UniProtKB-SubCell"/>
</dbReference>
<evidence type="ECO:0000256" key="1">
    <source>
        <dbReference type="ARBA" id="ARBA00004117"/>
    </source>
</evidence>
<gene>
    <name evidence="9" type="ORF">dsat_0383</name>
</gene>
<dbReference type="Proteomes" id="UP000014975">
    <property type="component" value="Unassembled WGS sequence"/>
</dbReference>
<reference evidence="9 10" key="1">
    <citation type="journal article" date="2013" name="Genome Announc.">
        <title>Draft genome sequences for three mercury-methylating, sulfate-reducing bacteria.</title>
        <authorList>
            <person name="Brown S.D."/>
            <person name="Hurt R.A.Jr."/>
            <person name="Gilmour C.C."/>
            <person name="Elias D.A."/>
        </authorList>
    </citation>
    <scope>NUCLEOTIDE SEQUENCE [LARGE SCALE GENOMIC DNA]</scope>
    <source>
        <strain evidence="9 10">DSM 16529</strain>
    </source>
</reference>
<feature type="domain" description="Flagellar basal-body/hook protein C-terminal" evidence="6">
    <location>
        <begin position="482"/>
        <end position="526"/>
    </location>
</feature>
<organism evidence="9 10">
    <name type="scientific">Alkalidesulfovibrio alkalitolerans DSM 16529</name>
    <dbReference type="NCBI Taxonomy" id="1121439"/>
    <lineage>
        <taxon>Bacteria</taxon>
        <taxon>Pseudomonadati</taxon>
        <taxon>Thermodesulfobacteriota</taxon>
        <taxon>Desulfovibrionia</taxon>
        <taxon>Desulfovibrionales</taxon>
        <taxon>Desulfovibrionaceae</taxon>
        <taxon>Alkalidesulfovibrio</taxon>
    </lineage>
</organism>
<dbReference type="Pfam" id="PF06429">
    <property type="entry name" value="Flg_bbr_C"/>
    <property type="match status" value="1"/>
</dbReference>
<dbReference type="STRING" id="1121439.dsat_0383"/>
<dbReference type="Pfam" id="PF22692">
    <property type="entry name" value="LlgE_F_G_D1"/>
    <property type="match status" value="1"/>
</dbReference>
<evidence type="ECO:0000256" key="2">
    <source>
        <dbReference type="ARBA" id="ARBA00009677"/>
    </source>
</evidence>
<dbReference type="PANTHER" id="PTHR30435:SF19">
    <property type="entry name" value="FLAGELLAR BASAL-BODY ROD PROTEIN FLGG"/>
    <property type="match status" value="1"/>
</dbReference>
<keyword evidence="10" id="KW-1185">Reference proteome</keyword>
<evidence type="ECO:0000313" key="10">
    <source>
        <dbReference type="Proteomes" id="UP000014975"/>
    </source>
</evidence>
<keyword evidence="4 5" id="KW-0975">Bacterial flagellum</keyword>
<sequence>MFSSMFVGATGAVAHNTMIQTIGHNLANVNTIGFKNTRTLFEDLMYENKPTGGGVSPGGAVFGAGQVGKGVRVSDIMTDYSQGSFEMGTFATDLAIGGKGFFRVVDDQGRAFYTRAGSFRFDNEGVLRDMNRFALQGVPIDPVTGLSGGGSQTIRLPMGEEERDGQIVNVYRSDPRATQNMTVITNLDSGSPDRTHDPANPFFSLGLAWDGTSQPPLAESQYSYLNGIKIYDADGTARNVSIYFDPVRSGVNNAGPGGTRYWEYVVTVDPSEDGRALADPRAGGLLMMGTLTFNAAGNVIDQTAYVLDPSATDSSDLDNWRLATLADGRPSFDAVFRASGGGTLAPQSMNLNFGLVAGDDWSDPGARASAVGSNAGSLPSMSATPQSALFTTSFASSSVTLTQNQDGYSTGYLNYLSVNTGGVLTAYYSNGQKEDLYQVSLYNFPSEYGLRREGGNLFSETPNSGAAIEGVPGEDGLGAIAQSTLEQSNVDLAMEFANLILGQRGFQANTKVITTADSIISTLNQMKR</sequence>
<protein>
    <recommendedName>
        <fullName evidence="3">Flagellar hook protein FlgE</fullName>
    </recommendedName>
</protein>
<comment type="subcellular location">
    <subcellularLocation>
        <location evidence="1 5">Bacterial flagellum basal body</location>
    </subcellularLocation>
</comment>
<dbReference type="InterPro" id="IPR020013">
    <property type="entry name" value="Flagellar_FlgE/F/G"/>
</dbReference>
<keyword evidence="9" id="KW-0966">Cell projection</keyword>
<evidence type="ECO:0000313" key="9">
    <source>
        <dbReference type="EMBL" id="EPR32942.1"/>
    </source>
</evidence>
<keyword evidence="9" id="KW-0282">Flagellum</keyword>
<comment type="caution">
    <text evidence="9">The sequence shown here is derived from an EMBL/GenBank/DDBJ whole genome shotgun (WGS) entry which is preliminary data.</text>
</comment>
<evidence type="ECO:0000256" key="3">
    <source>
        <dbReference type="ARBA" id="ARBA00019015"/>
    </source>
</evidence>
<dbReference type="GO" id="GO:0071978">
    <property type="term" value="P:bacterial-type flagellum-dependent swarming motility"/>
    <property type="evidence" value="ECO:0007669"/>
    <property type="project" value="TreeGrafter"/>
</dbReference>
<dbReference type="Pfam" id="PF07559">
    <property type="entry name" value="FlgE_D2"/>
    <property type="match status" value="1"/>
</dbReference>
<proteinExistence type="inferred from homology"/>
<name>S7T756_9BACT</name>
<dbReference type="InterPro" id="IPR037058">
    <property type="entry name" value="Falgellar_hook_FlgE_sf"/>
</dbReference>
<dbReference type="eggNOG" id="COG1749">
    <property type="taxonomic scope" value="Bacteria"/>
</dbReference>
<feature type="domain" description="Flagellar hook protein FlgE D2" evidence="7">
    <location>
        <begin position="213"/>
        <end position="408"/>
    </location>
</feature>
<dbReference type="NCBIfam" id="TIGR03506">
    <property type="entry name" value="FlgEFG_subfam"/>
    <property type="match status" value="1"/>
</dbReference>
<dbReference type="SUPFAM" id="SSF117143">
    <property type="entry name" value="Flagellar hook protein flgE"/>
    <property type="match status" value="1"/>
</dbReference>
<evidence type="ECO:0000256" key="4">
    <source>
        <dbReference type="ARBA" id="ARBA00023143"/>
    </source>
</evidence>
<dbReference type="InterPro" id="IPR011491">
    <property type="entry name" value="FlgE_D2"/>
</dbReference>
<dbReference type="EMBL" id="ATHI01000026">
    <property type="protein sequence ID" value="EPR32942.1"/>
    <property type="molecule type" value="Genomic_DNA"/>
</dbReference>
<evidence type="ECO:0000256" key="5">
    <source>
        <dbReference type="RuleBase" id="RU362116"/>
    </source>
</evidence>
<dbReference type="PANTHER" id="PTHR30435">
    <property type="entry name" value="FLAGELLAR PROTEIN"/>
    <property type="match status" value="1"/>
</dbReference>
<dbReference type="RefSeq" id="WP_020887077.1">
    <property type="nucleotide sequence ID" value="NZ_ATHI01000026.1"/>
</dbReference>
<feature type="domain" description="Flagellar hook protein FlgE/F/G-like D1" evidence="8">
    <location>
        <begin position="95"/>
        <end position="142"/>
    </location>
</feature>